<keyword evidence="5" id="KW-1185">Reference proteome</keyword>
<protein>
    <submittedName>
        <fullName evidence="4">Molybdate transport system ATP-binding protein</fullName>
    </submittedName>
</protein>
<reference evidence="5" key="1">
    <citation type="submission" date="2016-11" db="EMBL/GenBank/DDBJ databases">
        <authorList>
            <person name="Varghese N."/>
            <person name="Submissions S."/>
        </authorList>
    </citation>
    <scope>NUCLEOTIDE SEQUENCE [LARGE SCALE GENOMIC DNA]</scope>
    <source>
        <strain evidence="5">DSM 26134</strain>
    </source>
</reference>
<evidence type="ECO:0000313" key="5">
    <source>
        <dbReference type="Proteomes" id="UP000184474"/>
    </source>
</evidence>
<dbReference type="PROSITE" id="PS00211">
    <property type="entry name" value="ABC_TRANSPORTER_1"/>
    <property type="match status" value="1"/>
</dbReference>
<dbReference type="PANTHER" id="PTHR43514">
    <property type="entry name" value="ABC TRANSPORTER I FAMILY MEMBER 10"/>
    <property type="match status" value="1"/>
</dbReference>
<dbReference type="InterPro" id="IPR003439">
    <property type="entry name" value="ABC_transporter-like_ATP-bd"/>
</dbReference>
<dbReference type="PANTHER" id="PTHR43514:SF4">
    <property type="entry name" value="ABC TRANSPORTER I FAMILY MEMBER 10"/>
    <property type="match status" value="1"/>
</dbReference>
<accession>A0A1M6JFV9</accession>
<evidence type="ECO:0000256" key="2">
    <source>
        <dbReference type="ARBA" id="ARBA00022840"/>
    </source>
</evidence>
<dbReference type="GO" id="GO:0016887">
    <property type="term" value="F:ATP hydrolysis activity"/>
    <property type="evidence" value="ECO:0007669"/>
    <property type="project" value="InterPro"/>
</dbReference>
<dbReference type="STRING" id="156994.SAMN04488028_101179"/>
<evidence type="ECO:0000313" key="4">
    <source>
        <dbReference type="EMBL" id="SHJ45598.1"/>
    </source>
</evidence>
<sequence length="203" mass="23015">MLVTEISLQFEQFSTPISFTLKPGNTLGLFGKSGVGKSSLLHAIAGLNHRFEGKISFNDMIWDQNNKHLAPQIRSIGLVFQDYALFPNMTVEQNLRYAQGIDQVELKEIIDMLEIHSLLGKSTNHLSGGQKQRVAIGRALAYNPDILLLDEPFSALDISVKQKISSFLKNYFILKNKHVILSSHIREDLRFFTEDILEIKEDE</sequence>
<dbReference type="InterPro" id="IPR017871">
    <property type="entry name" value="ABC_transporter-like_CS"/>
</dbReference>
<dbReference type="GO" id="GO:0005524">
    <property type="term" value="F:ATP binding"/>
    <property type="evidence" value="ECO:0007669"/>
    <property type="project" value="UniProtKB-KW"/>
</dbReference>
<dbReference type="PROSITE" id="PS50893">
    <property type="entry name" value="ABC_TRANSPORTER_2"/>
    <property type="match status" value="1"/>
</dbReference>
<dbReference type="AlphaFoldDB" id="A0A1M6JFV9"/>
<name>A0A1M6JFV9_REIAG</name>
<keyword evidence="1" id="KW-0547">Nucleotide-binding</keyword>
<dbReference type="SMART" id="SM00382">
    <property type="entry name" value="AAA"/>
    <property type="match status" value="1"/>
</dbReference>
<dbReference type="InterPro" id="IPR003593">
    <property type="entry name" value="AAA+_ATPase"/>
</dbReference>
<organism evidence="4 5">
    <name type="scientific">Reichenbachiella agariperforans</name>
    <dbReference type="NCBI Taxonomy" id="156994"/>
    <lineage>
        <taxon>Bacteria</taxon>
        <taxon>Pseudomonadati</taxon>
        <taxon>Bacteroidota</taxon>
        <taxon>Cytophagia</taxon>
        <taxon>Cytophagales</taxon>
        <taxon>Reichenbachiellaceae</taxon>
        <taxon>Reichenbachiella</taxon>
    </lineage>
</organism>
<dbReference type="InterPro" id="IPR027417">
    <property type="entry name" value="P-loop_NTPase"/>
</dbReference>
<dbReference type="RefSeq" id="WP_073118579.1">
    <property type="nucleotide sequence ID" value="NZ_FRAA01000001.1"/>
</dbReference>
<dbReference type="Pfam" id="PF00005">
    <property type="entry name" value="ABC_tran"/>
    <property type="match status" value="1"/>
</dbReference>
<dbReference type="InterPro" id="IPR050334">
    <property type="entry name" value="Molybdenum_import_ModC"/>
</dbReference>
<proteinExistence type="predicted"/>
<feature type="domain" description="ABC transporter" evidence="3">
    <location>
        <begin position="1"/>
        <end position="203"/>
    </location>
</feature>
<keyword evidence="2 4" id="KW-0067">ATP-binding</keyword>
<dbReference type="EMBL" id="FRAA01000001">
    <property type="protein sequence ID" value="SHJ45598.1"/>
    <property type="molecule type" value="Genomic_DNA"/>
</dbReference>
<evidence type="ECO:0000259" key="3">
    <source>
        <dbReference type="PROSITE" id="PS50893"/>
    </source>
</evidence>
<dbReference type="SUPFAM" id="SSF52540">
    <property type="entry name" value="P-loop containing nucleoside triphosphate hydrolases"/>
    <property type="match status" value="1"/>
</dbReference>
<dbReference type="Proteomes" id="UP000184474">
    <property type="component" value="Unassembled WGS sequence"/>
</dbReference>
<evidence type="ECO:0000256" key="1">
    <source>
        <dbReference type="ARBA" id="ARBA00022741"/>
    </source>
</evidence>
<gene>
    <name evidence="4" type="ORF">SAMN04488028_101179</name>
</gene>
<dbReference type="Gene3D" id="3.40.50.300">
    <property type="entry name" value="P-loop containing nucleotide triphosphate hydrolases"/>
    <property type="match status" value="1"/>
</dbReference>